<dbReference type="Proteomes" id="UP000188219">
    <property type="component" value="Chromosome"/>
</dbReference>
<dbReference type="FunFam" id="3.30.70.270:FF:000001">
    <property type="entry name" value="Diguanylate cyclase domain protein"/>
    <property type="match status" value="1"/>
</dbReference>
<dbReference type="KEGG" id="maga:Mag101_16895"/>
<dbReference type="InterPro" id="IPR050469">
    <property type="entry name" value="Diguanylate_Cyclase"/>
</dbReference>
<dbReference type="STRING" id="260552.Mag101_16895"/>
<dbReference type="PANTHER" id="PTHR45138">
    <property type="entry name" value="REGULATORY COMPONENTS OF SENSORY TRANSDUCTION SYSTEM"/>
    <property type="match status" value="1"/>
</dbReference>
<keyword evidence="4" id="KW-1133">Transmembrane helix</keyword>
<protein>
    <recommendedName>
        <fullName evidence="2">diguanylate cyclase</fullName>
        <ecNumber evidence="2">2.7.7.65</ecNumber>
    </recommendedName>
</protein>
<evidence type="ECO:0000256" key="4">
    <source>
        <dbReference type="SAM" id="Phobius"/>
    </source>
</evidence>
<dbReference type="EMBL" id="CP019650">
    <property type="protein sequence ID" value="AQQ69119.1"/>
    <property type="molecule type" value="Genomic_DNA"/>
</dbReference>
<keyword evidence="4" id="KW-0812">Transmembrane</keyword>
<evidence type="ECO:0000313" key="6">
    <source>
        <dbReference type="EMBL" id="AQQ69119.1"/>
    </source>
</evidence>
<dbReference type="SMART" id="SM00267">
    <property type="entry name" value="GGDEF"/>
    <property type="match status" value="1"/>
</dbReference>
<reference evidence="6" key="1">
    <citation type="submission" date="2017-02" db="EMBL/GenBank/DDBJ databases">
        <title>Genome of Microbulbifer agarilyticus GP101.</title>
        <authorList>
            <person name="Jung J."/>
            <person name="Bae S.S."/>
            <person name="Baek K."/>
        </authorList>
    </citation>
    <scope>NUCLEOTIDE SEQUENCE [LARGE SCALE GENOMIC DNA]</scope>
    <source>
        <strain evidence="6">GP101</strain>
    </source>
</reference>
<dbReference type="Gene3D" id="3.30.70.270">
    <property type="match status" value="1"/>
</dbReference>
<evidence type="ECO:0000313" key="7">
    <source>
        <dbReference type="Proteomes" id="UP000188219"/>
    </source>
</evidence>
<dbReference type="Pfam" id="PF00990">
    <property type="entry name" value="GGDEF"/>
    <property type="match status" value="1"/>
</dbReference>
<evidence type="ECO:0000256" key="2">
    <source>
        <dbReference type="ARBA" id="ARBA00012528"/>
    </source>
</evidence>
<dbReference type="CDD" id="cd01949">
    <property type="entry name" value="GGDEF"/>
    <property type="match status" value="1"/>
</dbReference>
<keyword evidence="4" id="KW-0472">Membrane</keyword>
<sequence>MEMAEQSTGDTMEITASPTNEILRSDSADPVAQARALELRRRIQASGYMLIFALAITGAMGVIALMSADVVLSATLFAVAGIILLSYVGVNVAGPSRKTPMLVGALLLVLFFYLLLSGGVNNTGLMWAVMLVPGFINLYGYKWGTVTLAGVGATTGLILFYPDFPGLLAEYDTAHRARFIAVFGALTALTAILDSSRHQTQQMLHKLTAELENHASTDALTGLANRREAYRAIDEMERRNRELAGRYTVLIGDLDSFKAINDTYGHCFGDRILQDVAQTLQDNTRADDVVARWGGEEFLILLPNTDVQGGGILAEKLRHKVEALSAQYEEDVKISISFGVAEGGSNAKQSGQSQLLAEADSRLYRAKDSGRNQVITA</sequence>
<dbReference type="eggNOG" id="COG3706">
    <property type="taxonomic scope" value="Bacteria"/>
</dbReference>
<evidence type="ECO:0000259" key="5">
    <source>
        <dbReference type="PROSITE" id="PS50887"/>
    </source>
</evidence>
<dbReference type="InterPro" id="IPR029787">
    <property type="entry name" value="Nucleotide_cyclase"/>
</dbReference>
<feature type="domain" description="GGDEF" evidence="5">
    <location>
        <begin position="245"/>
        <end position="377"/>
    </location>
</feature>
<dbReference type="RefSeq" id="WP_077407634.1">
    <property type="nucleotide sequence ID" value="NZ_CP019650.1"/>
</dbReference>
<feature type="transmembrane region" description="Helical" evidence="4">
    <location>
        <begin position="45"/>
        <end position="65"/>
    </location>
</feature>
<name>A0A1Q2M8Y9_9GAMM</name>
<dbReference type="GO" id="GO:0052621">
    <property type="term" value="F:diguanylate cyclase activity"/>
    <property type="evidence" value="ECO:0007669"/>
    <property type="project" value="UniProtKB-EC"/>
</dbReference>
<feature type="transmembrane region" description="Helical" evidence="4">
    <location>
        <begin position="140"/>
        <end position="161"/>
    </location>
</feature>
<comment type="catalytic activity">
    <reaction evidence="3">
        <text>2 GTP = 3',3'-c-di-GMP + 2 diphosphate</text>
        <dbReference type="Rhea" id="RHEA:24898"/>
        <dbReference type="ChEBI" id="CHEBI:33019"/>
        <dbReference type="ChEBI" id="CHEBI:37565"/>
        <dbReference type="ChEBI" id="CHEBI:58805"/>
        <dbReference type="EC" id="2.7.7.65"/>
    </reaction>
</comment>
<evidence type="ECO:0000256" key="1">
    <source>
        <dbReference type="ARBA" id="ARBA00001946"/>
    </source>
</evidence>
<feature type="transmembrane region" description="Helical" evidence="4">
    <location>
        <begin position="102"/>
        <end position="120"/>
    </location>
</feature>
<feature type="transmembrane region" description="Helical" evidence="4">
    <location>
        <begin position="71"/>
        <end position="90"/>
    </location>
</feature>
<organism evidence="6 7">
    <name type="scientific">Microbulbifer agarilyticus</name>
    <dbReference type="NCBI Taxonomy" id="260552"/>
    <lineage>
        <taxon>Bacteria</taxon>
        <taxon>Pseudomonadati</taxon>
        <taxon>Pseudomonadota</taxon>
        <taxon>Gammaproteobacteria</taxon>
        <taxon>Cellvibrionales</taxon>
        <taxon>Microbulbiferaceae</taxon>
        <taxon>Microbulbifer</taxon>
    </lineage>
</organism>
<evidence type="ECO:0000256" key="3">
    <source>
        <dbReference type="ARBA" id="ARBA00034247"/>
    </source>
</evidence>
<dbReference type="SUPFAM" id="SSF55073">
    <property type="entry name" value="Nucleotide cyclase"/>
    <property type="match status" value="1"/>
</dbReference>
<dbReference type="PROSITE" id="PS50887">
    <property type="entry name" value="GGDEF"/>
    <property type="match status" value="1"/>
</dbReference>
<dbReference type="NCBIfam" id="TIGR00254">
    <property type="entry name" value="GGDEF"/>
    <property type="match status" value="1"/>
</dbReference>
<dbReference type="OrthoDB" id="9812260at2"/>
<dbReference type="InterPro" id="IPR043128">
    <property type="entry name" value="Rev_trsase/Diguanyl_cyclase"/>
</dbReference>
<accession>A0A1Q2M8Y9</accession>
<dbReference type="EC" id="2.7.7.65" evidence="2"/>
<gene>
    <name evidence="6" type="ORF">Mag101_16895</name>
</gene>
<dbReference type="PANTHER" id="PTHR45138:SF9">
    <property type="entry name" value="DIGUANYLATE CYCLASE DGCM-RELATED"/>
    <property type="match status" value="1"/>
</dbReference>
<comment type="cofactor">
    <cofactor evidence="1">
        <name>Mg(2+)</name>
        <dbReference type="ChEBI" id="CHEBI:18420"/>
    </cofactor>
</comment>
<dbReference type="AlphaFoldDB" id="A0A1Q2M8Y9"/>
<proteinExistence type="predicted"/>
<keyword evidence="7" id="KW-1185">Reference proteome</keyword>
<dbReference type="InterPro" id="IPR000160">
    <property type="entry name" value="GGDEF_dom"/>
</dbReference>
<feature type="transmembrane region" description="Helical" evidence="4">
    <location>
        <begin position="173"/>
        <end position="193"/>
    </location>
</feature>